<evidence type="ECO:0000256" key="1">
    <source>
        <dbReference type="ARBA" id="ARBA00004123"/>
    </source>
</evidence>
<dbReference type="GO" id="GO:0003677">
    <property type="term" value="F:DNA binding"/>
    <property type="evidence" value="ECO:0007669"/>
    <property type="project" value="UniProtKB-KW"/>
</dbReference>
<dbReference type="Pfam" id="PF00010">
    <property type="entry name" value="HLH"/>
    <property type="match status" value="1"/>
</dbReference>
<dbReference type="STRING" id="106549.A0A540LSX9"/>
<comment type="subcellular location">
    <subcellularLocation>
        <location evidence="1">Nucleus</location>
    </subcellularLocation>
</comment>
<accession>A0A540LSX9</accession>
<evidence type="ECO:0000313" key="9">
    <source>
        <dbReference type="Proteomes" id="UP000315295"/>
    </source>
</evidence>
<dbReference type="InterPro" id="IPR011598">
    <property type="entry name" value="bHLH_dom"/>
</dbReference>
<name>A0A540LSX9_MALBA</name>
<evidence type="ECO:0000313" key="8">
    <source>
        <dbReference type="EMBL" id="TQD89623.1"/>
    </source>
</evidence>
<keyword evidence="4" id="KW-0804">Transcription</keyword>
<dbReference type="SUPFAM" id="SSF47459">
    <property type="entry name" value="HLH, helix-loop-helix DNA-binding domain"/>
    <property type="match status" value="1"/>
</dbReference>
<evidence type="ECO:0000256" key="6">
    <source>
        <dbReference type="SAM" id="MobiDB-lite"/>
    </source>
</evidence>
<proteinExistence type="predicted"/>
<reference evidence="8 9" key="1">
    <citation type="journal article" date="2019" name="G3 (Bethesda)">
        <title>Sequencing of a Wild Apple (Malus baccata) Genome Unravels the Differences Between Cultivated and Wild Apple Species Regarding Disease Resistance and Cold Tolerance.</title>
        <authorList>
            <person name="Chen X."/>
        </authorList>
    </citation>
    <scope>NUCLEOTIDE SEQUENCE [LARGE SCALE GENOMIC DNA]</scope>
    <source>
        <strain evidence="9">cv. Shandingzi</strain>
        <tissue evidence="8">Leaves</tissue>
    </source>
</reference>
<dbReference type="GO" id="GO:0046983">
    <property type="term" value="F:protein dimerization activity"/>
    <property type="evidence" value="ECO:0007669"/>
    <property type="project" value="InterPro"/>
</dbReference>
<comment type="caution">
    <text evidence="8">The sequence shown here is derived from an EMBL/GenBank/DDBJ whole genome shotgun (WGS) entry which is preliminary data.</text>
</comment>
<dbReference type="CDD" id="cd11454">
    <property type="entry name" value="bHLH_AtIND_like"/>
    <property type="match status" value="1"/>
</dbReference>
<evidence type="ECO:0000259" key="7">
    <source>
        <dbReference type="PROSITE" id="PS50888"/>
    </source>
</evidence>
<dbReference type="AlphaFoldDB" id="A0A540LSX9"/>
<dbReference type="FunFam" id="4.10.280.10:FF:000046">
    <property type="entry name" value="Transcription factor bHLH83"/>
    <property type="match status" value="1"/>
</dbReference>
<dbReference type="GO" id="GO:0003700">
    <property type="term" value="F:DNA-binding transcription factor activity"/>
    <property type="evidence" value="ECO:0007669"/>
    <property type="project" value="InterPro"/>
</dbReference>
<feature type="domain" description="BHLH" evidence="7">
    <location>
        <begin position="216"/>
        <end position="265"/>
    </location>
</feature>
<dbReference type="PROSITE" id="PS50888">
    <property type="entry name" value="BHLH"/>
    <property type="match status" value="1"/>
</dbReference>
<protein>
    <recommendedName>
        <fullName evidence="7">BHLH domain-containing protein</fullName>
    </recommendedName>
</protein>
<dbReference type="EMBL" id="VIEB01000472">
    <property type="protein sequence ID" value="TQD89623.1"/>
    <property type="molecule type" value="Genomic_DNA"/>
</dbReference>
<feature type="region of interest" description="Disordered" evidence="6">
    <location>
        <begin position="176"/>
        <end position="227"/>
    </location>
</feature>
<keyword evidence="9" id="KW-1185">Reference proteome</keyword>
<dbReference type="InterPro" id="IPR045843">
    <property type="entry name" value="IND-like"/>
</dbReference>
<dbReference type="Proteomes" id="UP000315295">
    <property type="component" value="Unassembled WGS sequence"/>
</dbReference>
<dbReference type="GO" id="GO:0048766">
    <property type="term" value="P:root hair initiation"/>
    <property type="evidence" value="ECO:0007669"/>
    <property type="project" value="UniProtKB-ARBA"/>
</dbReference>
<evidence type="ECO:0000256" key="2">
    <source>
        <dbReference type="ARBA" id="ARBA00023015"/>
    </source>
</evidence>
<dbReference type="Gene3D" id="4.10.280.10">
    <property type="entry name" value="Helix-loop-helix DNA-binding domain"/>
    <property type="match status" value="1"/>
</dbReference>
<evidence type="ECO:0000256" key="4">
    <source>
        <dbReference type="ARBA" id="ARBA00023163"/>
    </source>
</evidence>
<feature type="compositionally biased region" description="Polar residues" evidence="6">
    <location>
        <begin position="192"/>
        <end position="203"/>
    </location>
</feature>
<dbReference type="PANTHER" id="PTHR45914">
    <property type="entry name" value="TRANSCRIPTION FACTOR HEC3-RELATED"/>
    <property type="match status" value="1"/>
</dbReference>
<keyword evidence="3" id="KW-0238">DNA-binding</keyword>
<sequence>MLSLGWDLFCCCEFETFALRSLGQHFVNFSTAAALVAAGKAFMAAATTFCRHYLSDGFVFRATSNYQPDHLINFKSGYYNSGESLLSFDKNKQSSQSIYLNSSTSKDDCDSDLYHGSYSQWNQMAGIGDPRLSGDLSCLQTARNYSSSIPNTSKEDHGDHEAYAWLHSEASVSFQEPDEQKAGFHKRPITGESMQPSKKQCTGSTKKPKPKSSTSPSKDPQSIAAKNRRERISERLKILQELVPNGCKVDLVTMLEKAISYVKFLQLQVKVLATDEFWPVQGGKAPDISQVKEAIEAILSSSQRDTSSSSKLSQEAVLVTHWSWVGEIADWVAGGIGNGCGSGSGSRGGRRDESVFGKGFGKGFGEGWFEDKEGVG</sequence>
<gene>
    <name evidence="8" type="ORF">C1H46_024758</name>
</gene>
<keyword evidence="5" id="KW-0539">Nucleus</keyword>
<dbReference type="GO" id="GO:0005634">
    <property type="term" value="C:nucleus"/>
    <property type="evidence" value="ECO:0007669"/>
    <property type="project" value="UniProtKB-SubCell"/>
</dbReference>
<dbReference type="InterPro" id="IPR036638">
    <property type="entry name" value="HLH_DNA-bd_sf"/>
</dbReference>
<keyword evidence="2" id="KW-0805">Transcription regulation</keyword>
<evidence type="ECO:0000256" key="5">
    <source>
        <dbReference type="ARBA" id="ARBA00023242"/>
    </source>
</evidence>
<evidence type="ECO:0000256" key="3">
    <source>
        <dbReference type="ARBA" id="ARBA00023125"/>
    </source>
</evidence>
<organism evidence="8 9">
    <name type="scientific">Malus baccata</name>
    <name type="common">Siberian crab apple</name>
    <name type="synonym">Pyrus baccata</name>
    <dbReference type="NCBI Taxonomy" id="106549"/>
    <lineage>
        <taxon>Eukaryota</taxon>
        <taxon>Viridiplantae</taxon>
        <taxon>Streptophyta</taxon>
        <taxon>Embryophyta</taxon>
        <taxon>Tracheophyta</taxon>
        <taxon>Spermatophyta</taxon>
        <taxon>Magnoliopsida</taxon>
        <taxon>eudicotyledons</taxon>
        <taxon>Gunneridae</taxon>
        <taxon>Pentapetalae</taxon>
        <taxon>rosids</taxon>
        <taxon>fabids</taxon>
        <taxon>Rosales</taxon>
        <taxon>Rosaceae</taxon>
        <taxon>Amygdaloideae</taxon>
        <taxon>Maleae</taxon>
        <taxon>Malus</taxon>
    </lineage>
</organism>
<dbReference type="PANTHER" id="PTHR45914:SF59">
    <property type="entry name" value="TRANSCRIPTION FACTOR BHLH83-LIKE"/>
    <property type="match status" value="1"/>
</dbReference>
<dbReference type="SMART" id="SM00353">
    <property type="entry name" value="HLH"/>
    <property type="match status" value="1"/>
</dbReference>